<dbReference type="GO" id="GO:0060320">
    <property type="term" value="P:rejection of self pollen"/>
    <property type="evidence" value="ECO:0007669"/>
    <property type="project" value="UniProtKB-KW"/>
</dbReference>
<comment type="caution">
    <text evidence="7">The sequence shown here is derived from an EMBL/GenBank/DDBJ whole genome shotgun (WGS) entry which is preliminary data.</text>
</comment>
<protein>
    <recommendedName>
        <fullName evidence="6">S-protein homolog</fullName>
    </recommendedName>
</protein>
<keyword evidence="4 6" id="KW-0964">Secreted</keyword>
<dbReference type="AlphaFoldDB" id="A0A9W7HN92"/>
<comment type="subcellular location">
    <subcellularLocation>
        <location evidence="1 6">Secreted</location>
    </subcellularLocation>
</comment>
<keyword evidence="5 6" id="KW-0732">Signal</keyword>
<reference evidence="7" key="1">
    <citation type="submission" date="2023-05" db="EMBL/GenBank/DDBJ databases">
        <title>Genome and transcriptome analyses reveal genes involved in the formation of fine ridges on petal epidermal cells in Hibiscus trionum.</title>
        <authorList>
            <person name="Koshimizu S."/>
            <person name="Masuda S."/>
            <person name="Ishii T."/>
            <person name="Shirasu K."/>
            <person name="Hoshino A."/>
            <person name="Arita M."/>
        </authorList>
    </citation>
    <scope>NUCLEOTIDE SEQUENCE</scope>
    <source>
        <strain evidence="7">Hamamatsu line</strain>
    </source>
</reference>
<comment type="similarity">
    <text evidence="2 6">Belongs to the plant self-incompatibility (S1) protein family.</text>
</comment>
<dbReference type="PANTHER" id="PTHR31232:SF149">
    <property type="entry name" value="S-PROTEIN HOMOLOG"/>
    <property type="match status" value="1"/>
</dbReference>
<dbReference type="EMBL" id="BSYR01000018">
    <property type="protein sequence ID" value="GMI80999.1"/>
    <property type="molecule type" value="Genomic_DNA"/>
</dbReference>
<sequence length="133" mass="15526">MAFPTKNLSFPLIFFMLLLAWGDCTVVRIKNDIGQGNKLTVHCQSGDDNLGKHVIPFGGEWDFTFSNNWRPWPWGSTTLFHCSFSWQREFKRFDIYNATRDFDCEDCQWSITPDGPCGDMLTPYVYSLCYPWD</sequence>
<dbReference type="InterPro" id="IPR010264">
    <property type="entry name" value="Self-incomp_S1"/>
</dbReference>
<keyword evidence="8" id="KW-1185">Reference proteome</keyword>
<accession>A0A9W7HN92</accession>
<evidence type="ECO:0000256" key="2">
    <source>
        <dbReference type="ARBA" id="ARBA00005581"/>
    </source>
</evidence>
<dbReference type="PANTHER" id="PTHR31232">
    <property type="match status" value="1"/>
</dbReference>
<evidence type="ECO:0000256" key="4">
    <source>
        <dbReference type="ARBA" id="ARBA00022525"/>
    </source>
</evidence>
<dbReference type="Pfam" id="PF05938">
    <property type="entry name" value="Self-incomp_S1"/>
    <property type="match status" value="1"/>
</dbReference>
<dbReference type="Proteomes" id="UP001165190">
    <property type="component" value="Unassembled WGS sequence"/>
</dbReference>
<keyword evidence="3 6" id="KW-0713">Self-incompatibility</keyword>
<evidence type="ECO:0000256" key="1">
    <source>
        <dbReference type="ARBA" id="ARBA00004613"/>
    </source>
</evidence>
<name>A0A9W7HN92_HIBTR</name>
<evidence type="ECO:0000256" key="3">
    <source>
        <dbReference type="ARBA" id="ARBA00022471"/>
    </source>
</evidence>
<proteinExistence type="inferred from homology"/>
<evidence type="ECO:0000256" key="6">
    <source>
        <dbReference type="RuleBase" id="RU367044"/>
    </source>
</evidence>
<gene>
    <name evidence="7" type="ORF">HRI_001769200</name>
</gene>
<evidence type="ECO:0000313" key="8">
    <source>
        <dbReference type="Proteomes" id="UP001165190"/>
    </source>
</evidence>
<feature type="chain" id="PRO_5041014253" description="S-protein homolog" evidence="6">
    <location>
        <begin position="23"/>
        <end position="133"/>
    </location>
</feature>
<dbReference type="GO" id="GO:0005576">
    <property type="term" value="C:extracellular region"/>
    <property type="evidence" value="ECO:0007669"/>
    <property type="project" value="UniProtKB-SubCell"/>
</dbReference>
<evidence type="ECO:0000256" key="5">
    <source>
        <dbReference type="ARBA" id="ARBA00022729"/>
    </source>
</evidence>
<organism evidence="7 8">
    <name type="scientific">Hibiscus trionum</name>
    <name type="common">Flower of an hour</name>
    <dbReference type="NCBI Taxonomy" id="183268"/>
    <lineage>
        <taxon>Eukaryota</taxon>
        <taxon>Viridiplantae</taxon>
        <taxon>Streptophyta</taxon>
        <taxon>Embryophyta</taxon>
        <taxon>Tracheophyta</taxon>
        <taxon>Spermatophyta</taxon>
        <taxon>Magnoliopsida</taxon>
        <taxon>eudicotyledons</taxon>
        <taxon>Gunneridae</taxon>
        <taxon>Pentapetalae</taxon>
        <taxon>rosids</taxon>
        <taxon>malvids</taxon>
        <taxon>Malvales</taxon>
        <taxon>Malvaceae</taxon>
        <taxon>Malvoideae</taxon>
        <taxon>Hibiscus</taxon>
    </lineage>
</organism>
<dbReference type="OrthoDB" id="1900999at2759"/>
<feature type="signal peptide" evidence="6">
    <location>
        <begin position="1"/>
        <end position="22"/>
    </location>
</feature>
<evidence type="ECO:0000313" key="7">
    <source>
        <dbReference type="EMBL" id="GMI80999.1"/>
    </source>
</evidence>